<dbReference type="STRING" id="1408157.A0A1J7IQX4"/>
<evidence type="ECO:0000256" key="2">
    <source>
        <dbReference type="ARBA" id="ARBA00004240"/>
    </source>
</evidence>
<gene>
    <name evidence="7" type="ORF">CONLIGDRAFT_654146</name>
</gene>
<sequence>MAKPEGQHKDIYWPEDLACITLPDSRILTYGYDTKIRHRIQGPVSRKTVIDHAGDFLYSLEALRRNPNERGRPILFVAHSLGGIVVKEALRQSRGCASAKPHIHGIFDATAGLLFFGTPHRGADPRNFFHHVLAASGQALGFQVNAQIVDTLMPHAEQLSKLRNEFSAMCHERKWKVFSFQEEYGVTVLFGKQVVDKDRDEAAHFK</sequence>
<dbReference type="InterPro" id="IPR029058">
    <property type="entry name" value="AB_hydrolase_fold"/>
</dbReference>
<dbReference type="AlphaFoldDB" id="A0A1J7IQX4"/>
<proteinExistence type="predicted"/>
<keyword evidence="8" id="KW-1185">Reference proteome</keyword>
<dbReference type="Gene3D" id="3.40.50.1820">
    <property type="entry name" value="alpha/beta hydrolase"/>
    <property type="match status" value="1"/>
</dbReference>
<dbReference type="GO" id="GO:0005783">
    <property type="term" value="C:endoplasmic reticulum"/>
    <property type="evidence" value="ECO:0007669"/>
    <property type="project" value="UniProtKB-SubCell"/>
</dbReference>
<dbReference type="GO" id="GO:0005739">
    <property type="term" value="C:mitochondrion"/>
    <property type="evidence" value="ECO:0007669"/>
    <property type="project" value="UniProtKB-SubCell"/>
</dbReference>
<keyword evidence="6" id="KW-0472">Membrane</keyword>
<dbReference type="EMBL" id="KV875097">
    <property type="protein sequence ID" value="OIW29603.1"/>
    <property type="molecule type" value="Genomic_DNA"/>
</dbReference>
<evidence type="ECO:0000256" key="3">
    <source>
        <dbReference type="ARBA" id="ARBA00004370"/>
    </source>
</evidence>
<dbReference type="PANTHER" id="PTHR48182">
    <property type="entry name" value="PROTEIN SERAC1"/>
    <property type="match status" value="1"/>
</dbReference>
<evidence type="ECO:0000256" key="1">
    <source>
        <dbReference type="ARBA" id="ARBA00004173"/>
    </source>
</evidence>
<dbReference type="SUPFAM" id="SSF53474">
    <property type="entry name" value="alpha/beta-Hydrolases"/>
    <property type="match status" value="1"/>
</dbReference>
<reference evidence="7 8" key="1">
    <citation type="submission" date="2016-10" db="EMBL/GenBank/DDBJ databases">
        <title>Draft genome sequence of Coniochaeta ligniaria NRRL30616, a lignocellulolytic fungus for bioabatement of inhibitors in plant biomass hydrolysates.</title>
        <authorList>
            <consortium name="DOE Joint Genome Institute"/>
            <person name="Jimenez D.J."/>
            <person name="Hector R.E."/>
            <person name="Riley R."/>
            <person name="Sun H."/>
            <person name="Grigoriev I.V."/>
            <person name="Van Elsas J.D."/>
            <person name="Nichols N.N."/>
        </authorList>
    </citation>
    <scope>NUCLEOTIDE SEQUENCE [LARGE SCALE GENOMIC DNA]</scope>
    <source>
        <strain evidence="7 8">NRRL 30616</strain>
    </source>
</reference>
<accession>A0A1J7IQX4</accession>
<keyword evidence="4" id="KW-0256">Endoplasmic reticulum</keyword>
<comment type="subcellular location">
    <subcellularLocation>
        <location evidence="2">Endoplasmic reticulum</location>
    </subcellularLocation>
    <subcellularLocation>
        <location evidence="3">Membrane</location>
    </subcellularLocation>
    <subcellularLocation>
        <location evidence="1">Mitochondrion</location>
    </subcellularLocation>
</comment>
<evidence type="ECO:0000313" key="8">
    <source>
        <dbReference type="Proteomes" id="UP000182658"/>
    </source>
</evidence>
<evidence type="ECO:0000256" key="6">
    <source>
        <dbReference type="ARBA" id="ARBA00023136"/>
    </source>
</evidence>
<dbReference type="Proteomes" id="UP000182658">
    <property type="component" value="Unassembled WGS sequence"/>
</dbReference>
<dbReference type="OrthoDB" id="1658288at2759"/>
<keyword evidence="5" id="KW-0496">Mitochondrion</keyword>
<evidence type="ECO:0000313" key="7">
    <source>
        <dbReference type="EMBL" id="OIW29603.1"/>
    </source>
</evidence>
<organism evidence="7 8">
    <name type="scientific">Coniochaeta ligniaria NRRL 30616</name>
    <dbReference type="NCBI Taxonomy" id="1408157"/>
    <lineage>
        <taxon>Eukaryota</taxon>
        <taxon>Fungi</taxon>
        <taxon>Dikarya</taxon>
        <taxon>Ascomycota</taxon>
        <taxon>Pezizomycotina</taxon>
        <taxon>Sordariomycetes</taxon>
        <taxon>Sordariomycetidae</taxon>
        <taxon>Coniochaetales</taxon>
        <taxon>Coniochaetaceae</taxon>
        <taxon>Coniochaeta</taxon>
    </lineage>
</organism>
<name>A0A1J7IQX4_9PEZI</name>
<evidence type="ECO:0008006" key="9">
    <source>
        <dbReference type="Google" id="ProtNLM"/>
    </source>
</evidence>
<dbReference type="GO" id="GO:0016020">
    <property type="term" value="C:membrane"/>
    <property type="evidence" value="ECO:0007669"/>
    <property type="project" value="UniProtKB-SubCell"/>
</dbReference>
<dbReference type="InterPro" id="IPR052374">
    <property type="entry name" value="SERAC1"/>
</dbReference>
<evidence type="ECO:0000256" key="5">
    <source>
        <dbReference type="ARBA" id="ARBA00023128"/>
    </source>
</evidence>
<dbReference type="InParanoid" id="A0A1J7IQX4"/>
<protein>
    <recommendedName>
        <fullName evidence="9">DUF676 domain-containing protein</fullName>
    </recommendedName>
</protein>
<evidence type="ECO:0000256" key="4">
    <source>
        <dbReference type="ARBA" id="ARBA00022824"/>
    </source>
</evidence>
<dbReference type="PANTHER" id="PTHR48182:SF2">
    <property type="entry name" value="PROTEIN SERAC1"/>
    <property type="match status" value="1"/>
</dbReference>